<dbReference type="Proteomes" id="UP000807159">
    <property type="component" value="Chromosome 12"/>
</dbReference>
<comment type="caution">
    <text evidence="2">The sequence shown here is derived from an EMBL/GenBank/DDBJ whole genome shotgun (WGS) entry which is preliminary data.</text>
</comment>
<reference evidence="2" key="1">
    <citation type="journal article" date="2021" name="J. Hered.">
        <title>Genome Assembly of Salicaceae Populus deltoides (Eastern Cottonwood) I-69 Based on Nanopore Sequencing and Hi-C Technologies.</title>
        <authorList>
            <person name="Bai S."/>
            <person name="Wu H."/>
            <person name="Zhang J."/>
            <person name="Pan Z."/>
            <person name="Zhao W."/>
            <person name="Li Z."/>
            <person name="Tong C."/>
        </authorList>
    </citation>
    <scope>NUCLEOTIDE SEQUENCE</scope>
    <source>
        <tissue evidence="2">Leaf</tissue>
    </source>
</reference>
<sequence>MTSDTPACFTDISPADVALQLHGDSTPARQQLQQQYDTSITQPETFQQETVCFTDISPADVALQLHGDKILGPSAASKNLTLQLLSRRHSNRRQCTFLHLISLTLRLFNPFMISLILVLPLIHL</sequence>
<proteinExistence type="predicted"/>
<name>A0A8T2XEW8_POPDE</name>
<keyword evidence="1" id="KW-1133">Transmembrane helix</keyword>
<accession>A0A8T2XEW8</accession>
<keyword evidence="3" id="KW-1185">Reference proteome</keyword>
<keyword evidence="1" id="KW-0812">Transmembrane</keyword>
<evidence type="ECO:0000313" key="3">
    <source>
        <dbReference type="Proteomes" id="UP000807159"/>
    </source>
</evidence>
<evidence type="ECO:0000256" key="1">
    <source>
        <dbReference type="SAM" id="Phobius"/>
    </source>
</evidence>
<dbReference type="EMBL" id="JACEGQ020000012">
    <property type="protein sequence ID" value="KAH8491716.1"/>
    <property type="molecule type" value="Genomic_DNA"/>
</dbReference>
<dbReference type="AlphaFoldDB" id="A0A8T2XEW8"/>
<keyword evidence="1" id="KW-0472">Membrane</keyword>
<gene>
    <name evidence="2" type="ORF">H0E87_021350</name>
</gene>
<feature type="transmembrane region" description="Helical" evidence="1">
    <location>
        <begin position="97"/>
        <end position="122"/>
    </location>
</feature>
<organism evidence="2 3">
    <name type="scientific">Populus deltoides</name>
    <name type="common">Eastern poplar</name>
    <name type="synonym">Eastern cottonwood</name>
    <dbReference type="NCBI Taxonomy" id="3696"/>
    <lineage>
        <taxon>Eukaryota</taxon>
        <taxon>Viridiplantae</taxon>
        <taxon>Streptophyta</taxon>
        <taxon>Embryophyta</taxon>
        <taxon>Tracheophyta</taxon>
        <taxon>Spermatophyta</taxon>
        <taxon>Magnoliopsida</taxon>
        <taxon>eudicotyledons</taxon>
        <taxon>Gunneridae</taxon>
        <taxon>Pentapetalae</taxon>
        <taxon>rosids</taxon>
        <taxon>fabids</taxon>
        <taxon>Malpighiales</taxon>
        <taxon>Salicaceae</taxon>
        <taxon>Saliceae</taxon>
        <taxon>Populus</taxon>
    </lineage>
</organism>
<evidence type="ECO:0000313" key="2">
    <source>
        <dbReference type="EMBL" id="KAH8491716.1"/>
    </source>
</evidence>
<protein>
    <submittedName>
        <fullName evidence="2">Uncharacterized protein</fullName>
    </submittedName>
</protein>